<feature type="compositionally biased region" description="Polar residues" evidence="3">
    <location>
        <begin position="1464"/>
        <end position="1484"/>
    </location>
</feature>
<feature type="compositionally biased region" description="Polar residues" evidence="3">
    <location>
        <begin position="1586"/>
        <end position="1605"/>
    </location>
</feature>
<feature type="region of interest" description="Disordered" evidence="3">
    <location>
        <begin position="1450"/>
        <end position="1544"/>
    </location>
</feature>
<accession>A0AAW1R9X9</accession>
<dbReference type="InterPro" id="IPR003961">
    <property type="entry name" value="FN3_dom"/>
</dbReference>
<feature type="compositionally biased region" description="Low complexity" evidence="3">
    <location>
        <begin position="1345"/>
        <end position="1354"/>
    </location>
</feature>
<feature type="signal peptide" evidence="5">
    <location>
        <begin position="1"/>
        <end position="22"/>
    </location>
</feature>
<feature type="compositionally biased region" description="Low complexity" evidence="3">
    <location>
        <begin position="2115"/>
        <end position="2129"/>
    </location>
</feature>
<feature type="compositionally biased region" description="Polar residues" evidence="3">
    <location>
        <begin position="1672"/>
        <end position="1684"/>
    </location>
</feature>
<feature type="compositionally biased region" description="Polar residues" evidence="3">
    <location>
        <begin position="1972"/>
        <end position="2007"/>
    </location>
</feature>
<feature type="compositionally biased region" description="Low complexity" evidence="3">
    <location>
        <begin position="1294"/>
        <end position="1306"/>
    </location>
</feature>
<dbReference type="SMART" id="SM00044">
    <property type="entry name" value="CYCc"/>
    <property type="match status" value="1"/>
</dbReference>
<dbReference type="Pfam" id="PF00211">
    <property type="entry name" value="Guanylate_cyc"/>
    <property type="match status" value="1"/>
</dbReference>
<dbReference type="GO" id="GO:0005930">
    <property type="term" value="C:axoneme"/>
    <property type="evidence" value="ECO:0007669"/>
    <property type="project" value="UniProtKB-SubCell"/>
</dbReference>
<feature type="compositionally biased region" description="Polar residues" evidence="3">
    <location>
        <begin position="2074"/>
        <end position="2099"/>
    </location>
</feature>
<gene>
    <name evidence="7" type="ORF">WJX74_008087</name>
</gene>
<evidence type="ECO:0000256" key="4">
    <source>
        <dbReference type="SAM" id="Phobius"/>
    </source>
</evidence>
<feature type="chain" id="PRO_5043923579" description="Guanylate cyclase domain-containing protein" evidence="5">
    <location>
        <begin position="23"/>
        <end position="2440"/>
    </location>
</feature>
<evidence type="ECO:0000256" key="1">
    <source>
        <dbReference type="ARBA" id="ARBA00004430"/>
    </source>
</evidence>
<organism evidence="7 8">
    <name type="scientific">Apatococcus lobatus</name>
    <dbReference type="NCBI Taxonomy" id="904363"/>
    <lineage>
        <taxon>Eukaryota</taxon>
        <taxon>Viridiplantae</taxon>
        <taxon>Chlorophyta</taxon>
        <taxon>core chlorophytes</taxon>
        <taxon>Trebouxiophyceae</taxon>
        <taxon>Chlorellales</taxon>
        <taxon>Chlorellaceae</taxon>
        <taxon>Apatococcus</taxon>
    </lineage>
</organism>
<sequence length="2440" mass="262261">MWTVMFLLMLDGMAGWAPAAHAATAASDKAALLAFKSNITSDAGLLRTWSASTDPCGDGNGTPWVGISCNCNGSLPGDFDLLCGEEAAPPTDNGSRVLALNFGDILISEGRKLSGQISPALDQLTELRLLNLRQNQLTGTIPYLGDLEFLANILLDSNQLTGNLPAWAGNLNNLTNLWLDNNNLTGSIPQDWCNLTVAPPDYPSNITISNNPRLCGTVPACLSGRVDGFYGTSILTPTNPSSLAGFCDSTPPSCSATDGCGVFVPQYWTNPTQILFNFSNFQDSESGISRYMWGLGNGTDYPPTVITLRNFSGLNTTADMTIGDQYFPNLVLHQVNYTPPGKTLIDSMDYRVFVQAVNVGVPRKMTTIISDQVEVTVEAPMLPPGGIIGNTRDCTFSDTVDMNGGQLRICWAAFSSEGFQIRTYSYQILQYSPNYGTQITPVTPVGLTTSTIVTGLQLEEHYTYFVKVYATNSAGITGEAQSQNFKIDLVGSGLGGLKTGVVVAICIVVVVIALAIITLIFFRWRYKKQKRAKKEHRGNMKLLKGTMFGLADYAGDPTQKHLDEIRNARELAFLITDLEGSTALSAADPKAFRHIQEIHDAVIREHIASHGGYEINTEGDAFYIAFKQVPSAVLCAMEIQYRLMETEWSKHILKMPGCREASNSHGEPAFKGPRVRMGIHWAVEGTVAHRLHMLTRHRVFTGPGFAVATELGDAAGGGQVLLSQDAWVRLEGSMGQAAFPTVEQLGLFKLEAWPVPIWIYQVRQLLGRPLPRTFGPPRRLQLVSPGAGLRIVAPPVLVDTMPSNAPITFVAIFTKRNVPDPQAELPNVAAAKLYETLAMTAMQFSGYIYQALGPQGRYMLAFPSAMDGVRFCHGLQLSLLFLRWPSELGHSGFEGPQEHGPDGRLIFRGPRVAMSIHNTTDYRVQPLEAQTSLPEVDYSGRGERLARVVADIIQGGQVVLTEAAWAHVQDQLPGQAQMIHLGTHRLSQDFPEPALLMEVMPSVLARRSFPPPASLACLEPGFRESPDPFFPMALVFLKVAKPKMVGLAEAANADSSEEEIRATVTAWHVGVGRASRLVRTLLGPYDGYECKEPEAGKFTLAFRTLEKAVRFGVSLQKQLLGLPWPKEILEWAECAEVKDATSSHVLWRGLRVRLGIAWGKPSYRKPLNTGRADYYGALPNLAARVSALAAPGQVLIEGSGGWSGDPDWGSSQDGGLVEPKLSQSGWLPIARTHSKTPTDEEPIELEQQGYFLLKGLDDPKLIYSALPASLRARTFEAPATAIRVHMDPSRGKSRGSSMKTSSTESSHFFLPGLSQGSRIFSDIIGELSSGCLHSQPSMTGTTRPQASRARAQSAGNASTMLPAAATSAGIDLVAQSHRSTTAPPPIRPEDVQGDPLSAGQRARSMAARLRSALRPNHQQRRTYDGSSIEATAERQAEMIPQAARLRSRLELPSETESEAPHHPSLTSRIPAQLMTTPGTPSFTGSYGVPARSDRQLRRSSVPGTLERSDSALPFPWNLDSPHPSLGGSQGELSPEELSPGAHPPMSFRRASMFPTILSNGPAPAQHSRRNSLDSAHRAEVGGLTTLGESQELPQDQQASGKQLSTRGPEVTSVYDSMVNPLAAHLSADNCNADVINPLSPMAADPPTAVGMVKQEAGSPNPADEFPLGQPLERTSITFAPQSKLNVRADPGENGHSLGTAQIAQLKQHGFRSQHDLTNGGSPCAPQQARQGAAPPQPKPGIPGSSPLIPGRPPDHWPMPFPIAPPGGLHSSNHHQASEPMWGGLRPGKLGSDDHVSGGHDTANEGLQQQSPAWLLAESPPTEAAIALNNATQAQAPGLRQKPASRYGPPAAARNLALSAAPQAHGQPKGSQPHGPAASPASSHAPGQLRGGQPTGRLASRSYGNALPAHTAMATGRIARHRPPPSYLVGNDRSNHSLQAGSGRVTKPESNAMLPAAIDRTASHESAEYSHPSIGQMSGVSGNSNSSRQGNERQPSGELSVSGGSVTLPQAPPALSTPFGAQANLPAFDSSEDEHAELPEFPKPSAEDELATAASAAFAREVADLYLTGRRHSQPDSQANGLQNIRETLRAHQTSRSSPKGSIPGPSQMELTCNGSPSSSVHMSGSSIPSRLSRPQPAAASLLTQHISEEWSLPHESSLQQASQPLHQAGLPISDEPSLSAQSSADIPRPSTGRQSSDGLFGTSWERPPLRANDSARWLSQLPAWRSDPSERARDMELSSQEGSFTSPGRMRQDSASSSHDPHPSHPGWRHSLGSRISSHLRRRSPTGHSSSSRQPGRLTRFSQPGGGEPSAVTRRKPGVLAAFRRSSPRQTVRGVPTMLPDHNDADDLSDDEVMGSHSSPILHRGVWNSQDHDRSIESRRATQSPERLPTAFQNGPRKYTRTVSFETASAPSEERLDGSQMQLTCPPQRPSEASEPLQCP</sequence>
<comment type="subcellular location">
    <subcellularLocation>
        <location evidence="1">Cytoplasm</location>
        <location evidence="1">Cytoskeleton</location>
        <location evidence="1">Cilium axoneme</location>
    </subcellularLocation>
</comment>
<dbReference type="InterPro" id="IPR057013">
    <property type="entry name" value="LRR_ComC"/>
</dbReference>
<feature type="compositionally biased region" description="Low complexity" evidence="3">
    <location>
        <begin position="1722"/>
        <end position="1733"/>
    </location>
</feature>
<protein>
    <recommendedName>
        <fullName evidence="6">Guanylate cyclase domain-containing protein</fullName>
    </recommendedName>
</protein>
<reference evidence="7 8" key="1">
    <citation type="journal article" date="2024" name="Nat. Commun.">
        <title>Phylogenomics reveals the evolutionary origins of lichenization in chlorophyte algae.</title>
        <authorList>
            <person name="Puginier C."/>
            <person name="Libourel C."/>
            <person name="Otte J."/>
            <person name="Skaloud P."/>
            <person name="Haon M."/>
            <person name="Grisel S."/>
            <person name="Petersen M."/>
            <person name="Berrin J.G."/>
            <person name="Delaux P.M."/>
            <person name="Dal Grande F."/>
            <person name="Keller J."/>
        </authorList>
    </citation>
    <scope>NUCLEOTIDE SEQUENCE [LARGE SCALE GENOMIC DNA]</scope>
    <source>
        <strain evidence="7 8">SAG 2145</strain>
    </source>
</reference>
<feature type="compositionally biased region" description="Basic and acidic residues" evidence="3">
    <location>
        <begin position="2370"/>
        <end position="2380"/>
    </location>
</feature>
<keyword evidence="5" id="KW-0732">Signal</keyword>
<feature type="region of interest" description="Disordered" evidence="3">
    <location>
        <begin position="1334"/>
        <end position="1356"/>
    </location>
</feature>
<evidence type="ECO:0000256" key="5">
    <source>
        <dbReference type="SAM" id="SignalP"/>
    </source>
</evidence>
<dbReference type="Proteomes" id="UP001438707">
    <property type="component" value="Unassembled WGS sequence"/>
</dbReference>
<feature type="region of interest" description="Disordered" evidence="3">
    <location>
        <begin position="2227"/>
        <end position="2440"/>
    </location>
</feature>
<feature type="compositionally biased region" description="Acidic residues" evidence="3">
    <location>
        <begin position="2344"/>
        <end position="2353"/>
    </location>
</feature>
<dbReference type="SUPFAM" id="SSF49265">
    <property type="entry name" value="Fibronectin type III"/>
    <property type="match status" value="1"/>
</dbReference>
<dbReference type="CDD" id="cd07302">
    <property type="entry name" value="CHD"/>
    <property type="match status" value="1"/>
</dbReference>
<feature type="region of interest" description="Disordered" evidence="3">
    <location>
        <begin position="1377"/>
        <end position="1396"/>
    </location>
</feature>
<keyword evidence="8" id="KW-1185">Reference proteome</keyword>
<proteinExistence type="predicted"/>
<feature type="compositionally biased region" description="Polar residues" evidence="3">
    <location>
        <begin position="2237"/>
        <end position="2246"/>
    </location>
</feature>
<evidence type="ECO:0000313" key="8">
    <source>
        <dbReference type="Proteomes" id="UP001438707"/>
    </source>
</evidence>
<comment type="caution">
    <text evidence="7">The sequence shown here is derived from an EMBL/GenBank/DDBJ whole genome shotgun (WGS) entry which is preliminary data.</text>
</comment>
<evidence type="ECO:0000256" key="2">
    <source>
        <dbReference type="ARBA" id="ARBA00022614"/>
    </source>
</evidence>
<dbReference type="PANTHER" id="PTHR43081:SF1">
    <property type="entry name" value="ADENYLATE CYCLASE, TERMINAL-DIFFERENTIATION SPECIFIC"/>
    <property type="match status" value="1"/>
</dbReference>
<dbReference type="InterPro" id="IPR036116">
    <property type="entry name" value="FN3_sf"/>
</dbReference>
<feature type="compositionally biased region" description="Polar residues" evidence="3">
    <location>
        <begin position="1334"/>
        <end position="1344"/>
    </location>
</feature>
<dbReference type="Gene3D" id="3.30.70.1230">
    <property type="entry name" value="Nucleotide cyclase"/>
    <property type="match status" value="3"/>
</dbReference>
<feature type="region of interest" description="Disordered" evidence="3">
    <location>
        <begin position="1584"/>
        <end position="1607"/>
    </location>
</feature>
<feature type="compositionally biased region" description="Polar residues" evidence="3">
    <location>
        <begin position="2401"/>
        <end position="2410"/>
    </location>
</feature>
<keyword evidence="2" id="KW-0433">Leucine-rich repeat</keyword>
<keyword evidence="4" id="KW-0812">Transmembrane</keyword>
<dbReference type="Pfam" id="PF08263">
    <property type="entry name" value="LRRNT_2"/>
    <property type="match status" value="1"/>
</dbReference>
<keyword evidence="4" id="KW-1133">Transmembrane helix</keyword>
<dbReference type="EMBL" id="JALJOS010000015">
    <property type="protein sequence ID" value="KAK9830805.1"/>
    <property type="molecule type" value="Genomic_DNA"/>
</dbReference>
<feature type="transmembrane region" description="Helical" evidence="4">
    <location>
        <begin position="501"/>
        <end position="524"/>
    </location>
</feature>
<feature type="region of interest" description="Disordered" evidence="3">
    <location>
        <begin position="2168"/>
        <end position="2208"/>
    </location>
</feature>
<evidence type="ECO:0000313" key="7">
    <source>
        <dbReference type="EMBL" id="KAK9830805.1"/>
    </source>
</evidence>
<feature type="compositionally biased region" description="Basic and acidic residues" evidence="3">
    <location>
        <begin position="2227"/>
        <end position="2236"/>
    </location>
</feature>
<feature type="region of interest" description="Disordered" evidence="3">
    <location>
        <begin position="2068"/>
        <end position="2140"/>
    </location>
</feature>
<dbReference type="InterPro" id="IPR050697">
    <property type="entry name" value="Adenylyl/Guanylyl_Cyclase_3/4"/>
</dbReference>
<feature type="region of interest" description="Disordered" evidence="3">
    <location>
        <begin position="1651"/>
        <end position="2052"/>
    </location>
</feature>
<evidence type="ECO:0000259" key="6">
    <source>
        <dbReference type="PROSITE" id="PS50125"/>
    </source>
</evidence>
<dbReference type="PANTHER" id="PTHR43081">
    <property type="entry name" value="ADENYLATE CYCLASE, TERMINAL-DIFFERENTIATION SPECIFIC-RELATED"/>
    <property type="match status" value="1"/>
</dbReference>
<dbReference type="PROSITE" id="PS50125">
    <property type="entry name" value="GUANYLATE_CYCLASE_2"/>
    <property type="match status" value="1"/>
</dbReference>
<dbReference type="Gene3D" id="2.60.40.10">
    <property type="entry name" value="Immunoglobulins"/>
    <property type="match status" value="1"/>
</dbReference>
<feature type="compositionally biased region" description="Pro residues" evidence="3">
    <location>
        <begin position="1749"/>
        <end position="1764"/>
    </location>
</feature>
<dbReference type="InterPro" id="IPR032675">
    <property type="entry name" value="LRR_dom_sf"/>
</dbReference>
<dbReference type="Pfam" id="PF24141">
    <property type="entry name" value="LRR_ComC"/>
    <property type="match status" value="1"/>
</dbReference>
<dbReference type="SUPFAM" id="SSF55073">
    <property type="entry name" value="Nucleotide cyclase"/>
    <property type="match status" value="3"/>
</dbReference>
<feature type="region of interest" description="Disordered" evidence="3">
    <location>
        <begin position="1286"/>
        <end position="1309"/>
    </location>
</feature>
<evidence type="ECO:0000256" key="3">
    <source>
        <dbReference type="SAM" id="MobiDB-lite"/>
    </source>
</evidence>
<dbReference type="Gene3D" id="3.80.10.10">
    <property type="entry name" value="Ribonuclease Inhibitor"/>
    <property type="match status" value="1"/>
</dbReference>
<feature type="compositionally biased region" description="Low complexity" evidence="3">
    <location>
        <begin position="1848"/>
        <end position="1887"/>
    </location>
</feature>
<name>A0AAW1R9X9_9CHLO</name>
<feature type="domain" description="Guanylate cyclase" evidence="6">
    <location>
        <begin position="572"/>
        <end position="680"/>
    </location>
</feature>
<dbReference type="InterPro" id="IPR029787">
    <property type="entry name" value="Nucleotide_cyclase"/>
</dbReference>
<dbReference type="SUPFAM" id="SSF52058">
    <property type="entry name" value="L domain-like"/>
    <property type="match status" value="1"/>
</dbReference>
<dbReference type="InterPro" id="IPR001054">
    <property type="entry name" value="A/G_cyclase"/>
</dbReference>
<keyword evidence="4" id="KW-0472">Membrane</keyword>
<dbReference type="CDD" id="cd00063">
    <property type="entry name" value="FN3"/>
    <property type="match status" value="1"/>
</dbReference>
<dbReference type="InterPro" id="IPR013210">
    <property type="entry name" value="LRR_N_plant-typ"/>
</dbReference>
<dbReference type="GO" id="GO:0009190">
    <property type="term" value="P:cyclic nucleotide biosynthetic process"/>
    <property type="evidence" value="ECO:0007669"/>
    <property type="project" value="InterPro"/>
</dbReference>
<dbReference type="InterPro" id="IPR013783">
    <property type="entry name" value="Ig-like_fold"/>
</dbReference>
<dbReference type="GO" id="GO:0035556">
    <property type="term" value="P:intracellular signal transduction"/>
    <property type="evidence" value="ECO:0007669"/>
    <property type="project" value="InterPro"/>
</dbReference>